<dbReference type="InterPro" id="IPR003719">
    <property type="entry name" value="Phenazine_PhzF-like"/>
</dbReference>
<evidence type="ECO:0008006" key="4">
    <source>
        <dbReference type="Google" id="ProtNLM"/>
    </source>
</evidence>
<dbReference type="GO" id="GO:0005737">
    <property type="term" value="C:cytoplasm"/>
    <property type="evidence" value="ECO:0007669"/>
    <property type="project" value="TreeGrafter"/>
</dbReference>
<proteinExistence type="predicted"/>
<dbReference type="EMBL" id="MLKD01000010">
    <property type="protein sequence ID" value="OQE22524.1"/>
    <property type="molecule type" value="Genomic_DNA"/>
</dbReference>
<evidence type="ECO:0000313" key="2">
    <source>
        <dbReference type="EMBL" id="OQE22524.1"/>
    </source>
</evidence>
<dbReference type="AlphaFoldDB" id="A0A1V6T952"/>
<feature type="active site" evidence="1">
    <location>
        <position position="51"/>
    </location>
</feature>
<accession>A0A1V6T952</accession>
<dbReference type="Pfam" id="PF02567">
    <property type="entry name" value="PhzC-PhzF"/>
    <property type="match status" value="1"/>
</dbReference>
<dbReference type="Gene3D" id="3.10.310.10">
    <property type="entry name" value="Diaminopimelate Epimerase, Chain A, domain 1"/>
    <property type="match status" value="2"/>
</dbReference>
<dbReference type="PANTHER" id="PTHR13774:SF32">
    <property type="entry name" value="ANTISENSE-ENHANCING SEQUENCE 1"/>
    <property type="match status" value="1"/>
</dbReference>
<dbReference type="Proteomes" id="UP000191285">
    <property type="component" value="Unassembled WGS sequence"/>
</dbReference>
<dbReference type="OrthoDB" id="75169at2759"/>
<gene>
    <name evidence="2" type="ORF">PENSTE_c010G00830</name>
</gene>
<comment type="caution">
    <text evidence="2">The sequence shown here is derived from an EMBL/GenBank/DDBJ whole genome shotgun (WGS) entry which is preliminary data.</text>
</comment>
<dbReference type="GO" id="GO:0016853">
    <property type="term" value="F:isomerase activity"/>
    <property type="evidence" value="ECO:0007669"/>
    <property type="project" value="TreeGrafter"/>
</dbReference>
<dbReference type="STRING" id="303698.A0A1V6T952"/>
<dbReference type="NCBIfam" id="TIGR00654">
    <property type="entry name" value="PhzF_family"/>
    <property type="match status" value="1"/>
</dbReference>
<sequence length="319" mass="34484">MTQLSFVTLDVFTLKAYGGNPLAVVFLPEDKSAALTQEQKHIITKEFNLSETIFVHPVSDTNKRIIDIFTIECEIPFAGHPTIGAASWFLCLAPEVAASGSKVTSLVTKSGEIPISITDAATKAVSARIAHNTRIHAARLSIKDLLYFHPSVAPFFGSDASFPLFSIVNGMSQTFIELPSLEALATVTTATGGELVPVQNGQHLDEGWKNGLICVYFFVRDVEDSVTKQKVIRTRMMLGQFEDPATGSSASGLAAYLTLTEGQAGQEYKYHFVQGVEMGRRSDIGVQVTLNQDKAIEEVVLTGTAVQVSEGKITAPELD</sequence>
<evidence type="ECO:0000313" key="3">
    <source>
        <dbReference type="Proteomes" id="UP000191285"/>
    </source>
</evidence>
<keyword evidence="3" id="KW-1185">Reference proteome</keyword>
<dbReference type="SUPFAM" id="SSF54506">
    <property type="entry name" value="Diaminopimelate epimerase-like"/>
    <property type="match status" value="1"/>
</dbReference>
<evidence type="ECO:0000256" key="1">
    <source>
        <dbReference type="PIRSR" id="PIRSR016184-1"/>
    </source>
</evidence>
<organism evidence="2 3">
    <name type="scientific">Penicillium steckii</name>
    <dbReference type="NCBI Taxonomy" id="303698"/>
    <lineage>
        <taxon>Eukaryota</taxon>
        <taxon>Fungi</taxon>
        <taxon>Dikarya</taxon>
        <taxon>Ascomycota</taxon>
        <taxon>Pezizomycotina</taxon>
        <taxon>Eurotiomycetes</taxon>
        <taxon>Eurotiomycetidae</taxon>
        <taxon>Eurotiales</taxon>
        <taxon>Aspergillaceae</taxon>
        <taxon>Penicillium</taxon>
    </lineage>
</organism>
<dbReference type="PIRSF" id="PIRSF016184">
    <property type="entry name" value="PhzC_PhzF"/>
    <property type="match status" value="1"/>
</dbReference>
<dbReference type="PANTHER" id="PTHR13774">
    <property type="entry name" value="PHENAZINE BIOSYNTHESIS PROTEIN"/>
    <property type="match status" value="1"/>
</dbReference>
<reference evidence="3" key="1">
    <citation type="journal article" date="2017" name="Nat. Microbiol.">
        <title>Global analysis of biosynthetic gene clusters reveals vast potential of secondary metabolite production in Penicillium species.</title>
        <authorList>
            <person name="Nielsen J.C."/>
            <person name="Grijseels S."/>
            <person name="Prigent S."/>
            <person name="Ji B."/>
            <person name="Dainat J."/>
            <person name="Nielsen K.F."/>
            <person name="Frisvad J.C."/>
            <person name="Workman M."/>
            <person name="Nielsen J."/>
        </authorList>
    </citation>
    <scope>NUCLEOTIDE SEQUENCE [LARGE SCALE GENOMIC DNA]</scope>
    <source>
        <strain evidence="3">IBT 24891</strain>
    </source>
</reference>
<protein>
    <recommendedName>
        <fullName evidence="4">Phenazine biosynthesis protein</fullName>
    </recommendedName>
</protein>
<name>A0A1V6T952_9EURO</name>